<proteinExistence type="predicted"/>
<protein>
    <submittedName>
        <fullName evidence="1">Uncharacterized protein</fullName>
    </submittedName>
</protein>
<accession>A0AAV7C5N9</accession>
<comment type="caution">
    <text evidence="1">The sequence shown here is derived from an EMBL/GenBank/DDBJ whole genome shotgun (WGS) entry which is preliminary data.</text>
</comment>
<name>A0AAV7C5N9_ENGPU</name>
<dbReference type="EMBL" id="WNYA01000003">
    <property type="protein sequence ID" value="KAG8580256.1"/>
    <property type="molecule type" value="Genomic_DNA"/>
</dbReference>
<keyword evidence="2" id="KW-1185">Reference proteome</keyword>
<reference evidence="1" key="1">
    <citation type="thesis" date="2020" institute="ProQuest LLC" country="789 East Eisenhower Parkway, Ann Arbor, MI, USA">
        <title>Comparative Genomics and Chromosome Evolution.</title>
        <authorList>
            <person name="Mudd A.B."/>
        </authorList>
    </citation>
    <scope>NUCLEOTIDE SEQUENCE</scope>
    <source>
        <strain evidence="1">237g6f4</strain>
        <tissue evidence="1">Blood</tissue>
    </source>
</reference>
<gene>
    <name evidence="1" type="ORF">GDO81_007210</name>
</gene>
<sequence length="90" mass="10350">MAGEDFLHSIQGLSLQIFSVLFYFSDLHISPVIHLLRHRTFSAPLYIFSFFQCNPSRVFRSTCHCKQPKLQESRGSGKVMEKITTLPCND</sequence>
<evidence type="ECO:0000313" key="1">
    <source>
        <dbReference type="EMBL" id="KAG8580256.1"/>
    </source>
</evidence>
<dbReference type="Proteomes" id="UP000824782">
    <property type="component" value="Unassembled WGS sequence"/>
</dbReference>
<organism evidence="1 2">
    <name type="scientific">Engystomops pustulosus</name>
    <name type="common">Tungara frog</name>
    <name type="synonym">Physalaemus pustulosus</name>
    <dbReference type="NCBI Taxonomy" id="76066"/>
    <lineage>
        <taxon>Eukaryota</taxon>
        <taxon>Metazoa</taxon>
        <taxon>Chordata</taxon>
        <taxon>Craniata</taxon>
        <taxon>Vertebrata</taxon>
        <taxon>Euteleostomi</taxon>
        <taxon>Amphibia</taxon>
        <taxon>Batrachia</taxon>
        <taxon>Anura</taxon>
        <taxon>Neobatrachia</taxon>
        <taxon>Hyloidea</taxon>
        <taxon>Leptodactylidae</taxon>
        <taxon>Leiuperinae</taxon>
        <taxon>Engystomops</taxon>
    </lineage>
</organism>
<evidence type="ECO:0000313" key="2">
    <source>
        <dbReference type="Proteomes" id="UP000824782"/>
    </source>
</evidence>
<dbReference type="AlphaFoldDB" id="A0AAV7C5N9"/>